<reference evidence="2 3" key="1">
    <citation type="submission" date="2018-10" db="EMBL/GenBank/DDBJ databases">
        <title>Natronolimnobius sp. XQ-INN 246 isolated from Inner Mongolia Autonomous Region of China.</title>
        <authorList>
            <person name="Xue Q."/>
        </authorList>
    </citation>
    <scope>NUCLEOTIDE SEQUENCE [LARGE SCALE GENOMIC DNA]</scope>
    <source>
        <strain evidence="2 3">XQ-INN 246</strain>
    </source>
</reference>
<dbReference type="Pfam" id="PF24378">
    <property type="entry name" value="DUF7534"/>
    <property type="match status" value="1"/>
</dbReference>
<dbReference type="AlphaFoldDB" id="A0A4V3VL01"/>
<keyword evidence="3" id="KW-1185">Reference proteome</keyword>
<dbReference type="RefSeq" id="WP_141466057.1">
    <property type="nucleotide sequence ID" value="NZ_RBZW01000058.1"/>
</dbReference>
<feature type="transmembrane region" description="Helical" evidence="1">
    <location>
        <begin position="39"/>
        <end position="60"/>
    </location>
</feature>
<dbReference type="OrthoDB" id="197233at2157"/>
<evidence type="ECO:0000313" key="2">
    <source>
        <dbReference type="EMBL" id="THE63707.1"/>
    </source>
</evidence>
<dbReference type="Proteomes" id="UP000318864">
    <property type="component" value="Unassembled WGS sequence"/>
</dbReference>
<feature type="transmembrane region" description="Helical" evidence="1">
    <location>
        <begin position="100"/>
        <end position="122"/>
    </location>
</feature>
<evidence type="ECO:0000313" key="3">
    <source>
        <dbReference type="Proteomes" id="UP000318864"/>
    </source>
</evidence>
<keyword evidence="1" id="KW-1133">Transmembrane helix</keyword>
<sequence length="132" mass="13868">MEADPLSVLALALPLAIALGGLCLCYAISADAAARGASGFGWGLFAFVALPIAAPIYLLYRTQLPDRDQIGRRERWLGTIGIGTVTAVGISSVVSPPDPFTLLLYVPPLLIVSVPLAFVLCYEPGWRAIAAT</sequence>
<keyword evidence="1" id="KW-0472">Membrane</keyword>
<gene>
    <name evidence="2" type="ORF">D8Y22_18035</name>
</gene>
<comment type="caution">
    <text evidence="2">The sequence shown here is derived from an EMBL/GenBank/DDBJ whole genome shotgun (WGS) entry which is preliminary data.</text>
</comment>
<evidence type="ECO:0000256" key="1">
    <source>
        <dbReference type="SAM" id="Phobius"/>
    </source>
</evidence>
<dbReference type="EMBL" id="RBZW01000058">
    <property type="protein sequence ID" value="THE63707.1"/>
    <property type="molecule type" value="Genomic_DNA"/>
</dbReference>
<keyword evidence="1" id="KW-0812">Transmembrane</keyword>
<accession>A0A4V3VL01</accession>
<dbReference type="InterPro" id="IPR055956">
    <property type="entry name" value="DUF7534"/>
</dbReference>
<proteinExistence type="predicted"/>
<organism evidence="2 3">
    <name type="scientific">Salinadaptatus halalkaliphilus</name>
    <dbReference type="NCBI Taxonomy" id="2419781"/>
    <lineage>
        <taxon>Archaea</taxon>
        <taxon>Methanobacteriati</taxon>
        <taxon>Methanobacteriota</taxon>
        <taxon>Stenosarchaea group</taxon>
        <taxon>Halobacteria</taxon>
        <taxon>Halobacteriales</taxon>
        <taxon>Natrialbaceae</taxon>
        <taxon>Salinadaptatus</taxon>
    </lineage>
</organism>
<protein>
    <submittedName>
        <fullName evidence="2">Uncharacterized protein</fullName>
    </submittedName>
</protein>
<feature type="transmembrane region" description="Helical" evidence="1">
    <location>
        <begin position="76"/>
        <end position="94"/>
    </location>
</feature>
<name>A0A4V3VL01_9EURY</name>